<gene>
    <name evidence="2" type="ORF">C2134_17970</name>
</gene>
<dbReference type="RefSeq" id="WP_103321468.1">
    <property type="nucleotide sequence ID" value="NZ_PPTF01000076.1"/>
</dbReference>
<evidence type="ECO:0000313" key="2">
    <source>
        <dbReference type="EMBL" id="POA97267.1"/>
    </source>
</evidence>
<proteinExistence type="predicted"/>
<dbReference type="Proteomes" id="UP000236416">
    <property type="component" value="Unassembled WGS sequence"/>
</dbReference>
<protein>
    <submittedName>
        <fullName evidence="2">Uncharacterized protein</fullName>
    </submittedName>
</protein>
<reference evidence="2 3" key="1">
    <citation type="submission" date="2018-01" db="EMBL/GenBank/DDBJ databases">
        <title>Genomic Sequence of Chromobacterium MWU13-2610 from wild cranberry bogs within the Cape Cod National Seashore.</title>
        <authorList>
            <person name="O'Hara-Hanley K."/>
            <person name="Soby S."/>
            <person name="Harrison A."/>
        </authorList>
    </citation>
    <scope>NUCLEOTIDE SEQUENCE [LARGE SCALE GENOMIC DNA]</scope>
    <source>
        <strain evidence="2 3">MWU13-2610</strain>
    </source>
</reference>
<keyword evidence="1" id="KW-0812">Transmembrane</keyword>
<keyword evidence="1" id="KW-1133">Transmembrane helix</keyword>
<keyword evidence="1" id="KW-0472">Membrane</keyword>
<evidence type="ECO:0000256" key="1">
    <source>
        <dbReference type="SAM" id="Phobius"/>
    </source>
</evidence>
<dbReference type="EMBL" id="PPTF01000076">
    <property type="protein sequence ID" value="POA97267.1"/>
    <property type="molecule type" value="Genomic_DNA"/>
</dbReference>
<sequence>MFVKTHKGRIGLLSFGFALIVFGQLISLTSLDLRSWLGGFMVALLLTQLERAIAGDKAEKAEAKGD</sequence>
<keyword evidence="3" id="KW-1185">Reference proteome</keyword>
<dbReference type="AlphaFoldDB" id="A0A2K4MJH9"/>
<organism evidence="2 3">
    <name type="scientific">Chromobacterium sinusclupearum</name>
    <dbReference type="NCBI Taxonomy" id="2077146"/>
    <lineage>
        <taxon>Bacteria</taxon>
        <taxon>Pseudomonadati</taxon>
        <taxon>Pseudomonadota</taxon>
        <taxon>Betaproteobacteria</taxon>
        <taxon>Neisseriales</taxon>
        <taxon>Chromobacteriaceae</taxon>
        <taxon>Chromobacterium</taxon>
    </lineage>
</organism>
<name>A0A2K4MJH9_9NEIS</name>
<feature type="transmembrane region" description="Helical" evidence="1">
    <location>
        <begin position="12"/>
        <end position="30"/>
    </location>
</feature>
<evidence type="ECO:0000313" key="3">
    <source>
        <dbReference type="Proteomes" id="UP000236416"/>
    </source>
</evidence>
<accession>A0A2K4MJH9</accession>
<comment type="caution">
    <text evidence="2">The sequence shown here is derived from an EMBL/GenBank/DDBJ whole genome shotgun (WGS) entry which is preliminary data.</text>
</comment>